<evidence type="ECO:0000313" key="10">
    <source>
        <dbReference type="EMBL" id="PQD94021.1"/>
    </source>
</evidence>
<keyword evidence="11" id="KW-1185">Reference proteome</keyword>
<comment type="similarity">
    <text evidence="3 7">Belongs to the glycosyltransferase 1 family. Bacterial/plant glycogen synthase subfamily.</text>
</comment>
<feature type="domain" description="Glycosyl transferase family 1" evidence="8">
    <location>
        <begin position="282"/>
        <end position="446"/>
    </location>
</feature>
<dbReference type="Pfam" id="PF00534">
    <property type="entry name" value="Glycos_transf_1"/>
    <property type="match status" value="1"/>
</dbReference>
<dbReference type="EC" id="2.4.1.21" evidence="7"/>
<dbReference type="NCBIfam" id="NF001898">
    <property type="entry name" value="PRK00654.1-1"/>
    <property type="match status" value="1"/>
</dbReference>
<sequence>MNVLFVVSECVPFAKSGGLADVAGSLPKELKKLGHEVRVLLPKYGTIPARFFDSAKRIAEFEVQLSWRRQYCGIYELEYEGIIYYFMDNEYYFHRPKLYEQFDDGERFAYFCKAAIETLYHIPFLPDIIHTHDWHTGMIPFLLKTQHHNTKLANVKNVFTIHNLMFQGIYEKGFLGDVLGVHYDFFNQVEFGGCVNFMKTALTYSDAITTVSPTYKEEIKTAYFGERLEGILQSRDQDLYGIVNGIDHDLYNPKNDPSLAQPFSANDLAGKKMNKKKLQEYFNLPVDEDKPVIAVVSRLTKQKGFDLVRAVFHEIMQQDVQFILLGTGDPEFEHFFGYSAQWYPDKCRVHIGFNEDLAHQIYAGADLFLMPSKFEPCGLSQLIAMRYGTLPIVRETGGLRDTVQPYNEYTGEGNGFSFTNFNAHDMLYTIQRAVSFYKKPDVWKNIVKNSMKKDYSWERSAIEYERLYTDLI</sequence>
<comment type="catalytic activity">
    <reaction evidence="1 7">
        <text>[(1-&gt;4)-alpha-D-glucosyl](n) + ADP-alpha-D-glucose = [(1-&gt;4)-alpha-D-glucosyl](n+1) + ADP + H(+)</text>
        <dbReference type="Rhea" id="RHEA:18189"/>
        <dbReference type="Rhea" id="RHEA-COMP:9584"/>
        <dbReference type="Rhea" id="RHEA-COMP:9587"/>
        <dbReference type="ChEBI" id="CHEBI:15378"/>
        <dbReference type="ChEBI" id="CHEBI:15444"/>
        <dbReference type="ChEBI" id="CHEBI:57498"/>
        <dbReference type="ChEBI" id="CHEBI:456216"/>
        <dbReference type="EC" id="2.4.1.21"/>
    </reaction>
</comment>
<evidence type="ECO:0000256" key="5">
    <source>
        <dbReference type="ARBA" id="ARBA00022679"/>
    </source>
</evidence>
<reference evidence="10 11" key="1">
    <citation type="submission" date="2017-12" db="EMBL/GenBank/DDBJ databases">
        <title>Taxonomic description and draft genome of Pradoshia cofamensis Gen. nov., sp. nov., a thermotolerant bacillale isolated from anterior gut of earthworm Eisenia fetida.</title>
        <authorList>
            <person name="Saha T."/>
            <person name="Chakraborty R."/>
        </authorList>
    </citation>
    <scope>NUCLEOTIDE SEQUENCE [LARGE SCALE GENOMIC DNA]</scope>
    <source>
        <strain evidence="10 11">EAG3</strain>
    </source>
</reference>
<keyword evidence="5 7" id="KW-0808">Transferase</keyword>
<dbReference type="Pfam" id="PF08323">
    <property type="entry name" value="Glyco_transf_5"/>
    <property type="match status" value="1"/>
</dbReference>
<dbReference type="CDD" id="cd03791">
    <property type="entry name" value="GT5_Glycogen_synthase_DULL1-like"/>
    <property type="match status" value="1"/>
</dbReference>
<evidence type="ECO:0000256" key="1">
    <source>
        <dbReference type="ARBA" id="ARBA00001478"/>
    </source>
</evidence>
<evidence type="ECO:0000313" key="11">
    <source>
        <dbReference type="Proteomes" id="UP000239663"/>
    </source>
</evidence>
<dbReference type="PANTHER" id="PTHR45825">
    <property type="entry name" value="GRANULE-BOUND STARCH SYNTHASE 1, CHLOROPLASTIC/AMYLOPLASTIC"/>
    <property type="match status" value="1"/>
</dbReference>
<dbReference type="OrthoDB" id="9808590at2"/>
<evidence type="ECO:0000256" key="4">
    <source>
        <dbReference type="ARBA" id="ARBA00022676"/>
    </source>
</evidence>
<evidence type="ECO:0000256" key="7">
    <source>
        <dbReference type="HAMAP-Rule" id="MF_00484"/>
    </source>
</evidence>
<feature type="domain" description="Starch synthase catalytic" evidence="9">
    <location>
        <begin position="2"/>
        <end position="233"/>
    </location>
</feature>
<dbReference type="PANTHER" id="PTHR45825:SF11">
    <property type="entry name" value="ALPHA AMYLASE DOMAIN-CONTAINING PROTEIN"/>
    <property type="match status" value="1"/>
</dbReference>
<keyword evidence="4 7" id="KW-0328">Glycosyltransferase</keyword>
<dbReference type="Proteomes" id="UP000239663">
    <property type="component" value="Unassembled WGS sequence"/>
</dbReference>
<dbReference type="SUPFAM" id="SSF53756">
    <property type="entry name" value="UDP-Glycosyltransferase/glycogen phosphorylase"/>
    <property type="match status" value="1"/>
</dbReference>
<name>A0A2S7MW31_9BACI</name>
<dbReference type="AlphaFoldDB" id="A0A2S7MW31"/>
<organism evidence="10 11">
    <name type="scientific">Pradoshia eiseniae</name>
    <dbReference type="NCBI Taxonomy" id="2064768"/>
    <lineage>
        <taxon>Bacteria</taxon>
        <taxon>Bacillati</taxon>
        <taxon>Bacillota</taxon>
        <taxon>Bacilli</taxon>
        <taxon>Bacillales</taxon>
        <taxon>Bacillaceae</taxon>
        <taxon>Pradoshia</taxon>
    </lineage>
</organism>
<comment type="pathway">
    <text evidence="7">Glycan biosynthesis; glycogen biosynthesis.</text>
</comment>
<dbReference type="HAMAP" id="MF_00484">
    <property type="entry name" value="Glycogen_synth"/>
    <property type="match status" value="1"/>
</dbReference>
<dbReference type="NCBIfam" id="TIGR02095">
    <property type="entry name" value="glgA"/>
    <property type="match status" value="1"/>
</dbReference>
<dbReference type="InterPro" id="IPR013534">
    <property type="entry name" value="Starch_synth_cat_dom"/>
</dbReference>
<accession>A0A2S7MW31</accession>
<dbReference type="InterPro" id="IPR001296">
    <property type="entry name" value="Glyco_trans_1"/>
</dbReference>
<evidence type="ECO:0000259" key="8">
    <source>
        <dbReference type="Pfam" id="PF00534"/>
    </source>
</evidence>
<dbReference type="GO" id="GO:0005978">
    <property type="term" value="P:glycogen biosynthetic process"/>
    <property type="evidence" value="ECO:0007669"/>
    <property type="project" value="UniProtKB-UniRule"/>
</dbReference>
<evidence type="ECO:0000256" key="3">
    <source>
        <dbReference type="ARBA" id="ARBA00010281"/>
    </source>
</evidence>
<evidence type="ECO:0000256" key="6">
    <source>
        <dbReference type="ARBA" id="ARBA00023056"/>
    </source>
</evidence>
<dbReference type="InterPro" id="IPR011835">
    <property type="entry name" value="GS/SS"/>
</dbReference>
<feature type="binding site" evidence="7">
    <location>
        <position position="15"/>
    </location>
    <ligand>
        <name>ADP-alpha-D-glucose</name>
        <dbReference type="ChEBI" id="CHEBI:57498"/>
    </ligand>
</feature>
<gene>
    <name evidence="7" type="primary">glgA</name>
    <name evidence="10" type="ORF">CYL18_16760</name>
</gene>
<evidence type="ECO:0000256" key="2">
    <source>
        <dbReference type="ARBA" id="ARBA00002764"/>
    </source>
</evidence>
<dbReference type="GO" id="GO:0004373">
    <property type="term" value="F:alpha-1,4-glucan glucosyltransferase (UDP-glucose donor) activity"/>
    <property type="evidence" value="ECO:0007669"/>
    <property type="project" value="InterPro"/>
</dbReference>
<protein>
    <recommendedName>
        <fullName evidence="7">Glycogen synthase</fullName>
        <ecNumber evidence="7">2.4.1.21</ecNumber>
    </recommendedName>
    <alternativeName>
        <fullName evidence="7">Starch [bacterial glycogen] synthase</fullName>
    </alternativeName>
</protein>
<dbReference type="GO" id="GO:0009011">
    <property type="term" value="F:alpha-1,4-glucan glucosyltransferase (ADP-glucose donor) activity"/>
    <property type="evidence" value="ECO:0007669"/>
    <property type="project" value="UniProtKB-UniRule"/>
</dbReference>
<proteinExistence type="inferred from homology"/>
<comment type="function">
    <text evidence="2 7">Synthesizes alpha-1,4-glucan chains using ADP-glucose.</text>
</comment>
<evidence type="ECO:0000259" key="9">
    <source>
        <dbReference type="Pfam" id="PF08323"/>
    </source>
</evidence>
<dbReference type="RefSeq" id="WP_104850662.1">
    <property type="nucleotide sequence ID" value="NZ_PKOZ01000016.1"/>
</dbReference>
<dbReference type="Gene3D" id="3.40.50.2000">
    <property type="entry name" value="Glycogen Phosphorylase B"/>
    <property type="match status" value="2"/>
</dbReference>
<comment type="caution">
    <text evidence="10">The sequence shown here is derived from an EMBL/GenBank/DDBJ whole genome shotgun (WGS) entry which is preliminary data.</text>
</comment>
<keyword evidence="6 7" id="KW-0320">Glycogen biosynthesis</keyword>
<dbReference type="NCBIfam" id="NF001899">
    <property type="entry name" value="PRK00654.1-2"/>
    <property type="match status" value="1"/>
</dbReference>
<dbReference type="UniPathway" id="UPA00164"/>
<dbReference type="EMBL" id="PKOZ01000016">
    <property type="protein sequence ID" value="PQD94021.1"/>
    <property type="molecule type" value="Genomic_DNA"/>
</dbReference>